<evidence type="ECO:0000256" key="3">
    <source>
        <dbReference type="HAMAP-Rule" id="MF_00376"/>
    </source>
</evidence>
<dbReference type="GO" id="GO:0004140">
    <property type="term" value="F:dephospho-CoA kinase activity"/>
    <property type="evidence" value="ECO:0007669"/>
    <property type="project" value="UniProtKB-EC"/>
</dbReference>
<comment type="similarity">
    <text evidence="3">Belongs to the CoaE family.</text>
</comment>
<evidence type="ECO:0000256" key="4">
    <source>
        <dbReference type="NCBIfam" id="TIGR00152"/>
    </source>
</evidence>
<reference evidence="5" key="1">
    <citation type="submission" date="2024-05" db="EMBL/GenBank/DDBJ databases">
        <title>Metabacillus sp. nov., isolated from the rhizosphere soil of tomato plants.</title>
        <authorList>
            <person name="Ma R."/>
        </authorList>
    </citation>
    <scope>NUCLEOTIDE SEQUENCE</scope>
    <source>
        <strain evidence="5">DBTR6</strain>
    </source>
</reference>
<dbReference type="PROSITE" id="PS51219">
    <property type="entry name" value="DPCK"/>
    <property type="match status" value="1"/>
</dbReference>
<name>A0ABS7UQG3_9BACI</name>
<proteinExistence type="inferred from homology"/>
<accession>A0ABS7UQG3</accession>
<dbReference type="CDD" id="cd02022">
    <property type="entry name" value="DPCK"/>
    <property type="match status" value="1"/>
</dbReference>
<dbReference type="RefSeq" id="WP_224138220.1">
    <property type="nucleotide sequence ID" value="NZ_JAIQUM010000012.1"/>
</dbReference>
<keyword evidence="3" id="KW-0963">Cytoplasm</keyword>
<dbReference type="NCBIfam" id="TIGR00152">
    <property type="entry name" value="dephospho-CoA kinase"/>
    <property type="match status" value="1"/>
</dbReference>
<dbReference type="HAMAP" id="MF_00376">
    <property type="entry name" value="Dephospho_CoA_kinase"/>
    <property type="match status" value="1"/>
</dbReference>
<dbReference type="PANTHER" id="PTHR10695:SF46">
    <property type="entry name" value="BIFUNCTIONAL COENZYME A SYNTHASE-RELATED"/>
    <property type="match status" value="1"/>
</dbReference>
<comment type="function">
    <text evidence="3">Catalyzes the phosphorylation of the 3'-hydroxyl group of dephosphocoenzyme A to form coenzyme A.</text>
</comment>
<keyword evidence="2 3" id="KW-0067">ATP-binding</keyword>
<dbReference type="Pfam" id="PF01121">
    <property type="entry name" value="CoaE"/>
    <property type="match status" value="1"/>
</dbReference>
<protein>
    <recommendedName>
        <fullName evidence="3 4">Dephospho-CoA kinase</fullName>
        <ecNumber evidence="3 4">2.7.1.24</ecNumber>
    </recommendedName>
    <alternativeName>
        <fullName evidence="3">Dephosphocoenzyme A kinase</fullName>
    </alternativeName>
</protein>
<evidence type="ECO:0000313" key="5">
    <source>
        <dbReference type="EMBL" id="MBZ5750190.1"/>
    </source>
</evidence>
<feature type="binding site" evidence="3">
    <location>
        <begin position="12"/>
        <end position="17"/>
    </location>
    <ligand>
        <name>ATP</name>
        <dbReference type="ChEBI" id="CHEBI:30616"/>
    </ligand>
</feature>
<evidence type="ECO:0000256" key="2">
    <source>
        <dbReference type="ARBA" id="ARBA00022840"/>
    </source>
</evidence>
<organism evidence="5 6">
    <name type="scientific">Metabacillus rhizolycopersici</name>
    <dbReference type="NCBI Taxonomy" id="2875709"/>
    <lineage>
        <taxon>Bacteria</taxon>
        <taxon>Bacillati</taxon>
        <taxon>Bacillota</taxon>
        <taxon>Bacilli</taxon>
        <taxon>Bacillales</taxon>
        <taxon>Bacillaceae</taxon>
        <taxon>Metabacillus</taxon>
    </lineage>
</organism>
<dbReference type="Proteomes" id="UP001165287">
    <property type="component" value="Unassembled WGS sequence"/>
</dbReference>
<keyword evidence="3 5" id="KW-0418">Kinase</keyword>
<dbReference type="EMBL" id="JAIQUM010000012">
    <property type="protein sequence ID" value="MBZ5750190.1"/>
    <property type="molecule type" value="Genomic_DNA"/>
</dbReference>
<comment type="pathway">
    <text evidence="3">Cofactor biosynthesis; coenzyme A biosynthesis; CoA from (R)-pantothenate: step 5/5.</text>
</comment>
<dbReference type="InterPro" id="IPR027417">
    <property type="entry name" value="P-loop_NTPase"/>
</dbReference>
<keyword evidence="1 3" id="KW-0547">Nucleotide-binding</keyword>
<gene>
    <name evidence="3 5" type="primary">coaE</name>
    <name evidence="5" type="ORF">K9V48_08015</name>
</gene>
<dbReference type="PANTHER" id="PTHR10695">
    <property type="entry name" value="DEPHOSPHO-COA KINASE-RELATED"/>
    <property type="match status" value="1"/>
</dbReference>
<dbReference type="SUPFAM" id="SSF52540">
    <property type="entry name" value="P-loop containing nucleoside triphosphate hydrolases"/>
    <property type="match status" value="1"/>
</dbReference>
<evidence type="ECO:0000313" key="6">
    <source>
        <dbReference type="Proteomes" id="UP001165287"/>
    </source>
</evidence>
<comment type="subcellular location">
    <subcellularLocation>
        <location evidence="3">Cytoplasm</location>
    </subcellularLocation>
</comment>
<dbReference type="Gene3D" id="3.40.50.300">
    <property type="entry name" value="P-loop containing nucleotide triphosphate hydrolases"/>
    <property type="match status" value="1"/>
</dbReference>
<keyword evidence="3 5" id="KW-0808">Transferase</keyword>
<sequence>MTVVLGLTGGIASGKSTVSTMIRKRGIRVIDADIISREVVEVGKPAYHQIVELFGEDILHDNDTINREKLGALIFGDEKKRNQLNRIVHPAVREEIFEQTKEEKEKSAKAVVLDIPLLFESKLTHLVDKTILVYVDEKTQLERLMKRNGFSEDEAMMRIRSQLPLKEKIILSDELINNNGSIEETEIQLHEILSKLM</sequence>
<comment type="catalytic activity">
    <reaction evidence="3">
        <text>3'-dephospho-CoA + ATP = ADP + CoA + H(+)</text>
        <dbReference type="Rhea" id="RHEA:18245"/>
        <dbReference type="ChEBI" id="CHEBI:15378"/>
        <dbReference type="ChEBI" id="CHEBI:30616"/>
        <dbReference type="ChEBI" id="CHEBI:57287"/>
        <dbReference type="ChEBI" id="CHEBI:57328"/>
        <dbReference type="ChEBI" id="CHEBI:456216"/>
        <dbReference type="EC" id="2.7.1.24"/>
    </reaction>
</comment>
<comment type="caution">
    <text evidence="5">The sequence shown here is derived from an EMBL/GenBank/DDBJ whole genome shotgun (WGS) entry which is preliminary data.</text>
</comment>
<keyword evidence="6" id="KW-1185">Reference proteome</keyword>
<evidence type="ECO:0000256" key="1">
    <source>
        <dbReference type="ARBA" id="ARBA00022741"/>
    </source>
</evidence>
<keyword evidence="3" id="KW-0173">Coenzyme A biosynthesis</keyword>
<dbReference type="EC" id="2.7.1.24" evidence="3 4"/>
<dbReference type="InterPro" id="IPR001977">
    <property type="entry name" value="Depp_CoAkinase"/>
</dbReference>